<accession>A0ABN1J8I3</accession>
<dbReference type="RefSeq" id="WP_343914475.1">
    <property type="nucleotide sequence ID" value="NZ_BAAAGE010000006.1"/>
</dbReference>
<evidence type="ECO:0000313" key="2">
    <source>
        <dbReference type="Proteomes" id="UP001501758"/>
    </source>
</evidence>
<sequence>MMKVFLRKILVFFIPIAIVWGALEWFYRTVPSNYTYKHKIIKERYNEIETLILGDSHAFFGVNPSYIDTETLNLANISQSLYMDQLLFEKHEDSLPNLQNVIITVGYYSLSKLKNTKGEIWRKYFYQNQMDLEIPIISPWDVKQYSLALTRRLNKSISLVHAYLDEGTIIGCDAKGWGDYYDSTNGQSLDVESWGAAKRHEDFLFDFSENIGRLQAIIDACKKKNCNVYIVDMPVYHGYVSYLNPDKLEKVTNSCKVLENDNENVRYINLRQDYRIEDSDFYDPDHLNHKGAKKYTQIINQLISTSKNDR</sequence>
<dbReference type="EMBL" id="BAAAGE010000006">
    <property type="protein sequence ID" value="GAA0731989.1"/>
    <property type="molecule type" value="Genomic_DNA"/>
</dbReference>
<proteinExistence type="predicted"/>
<name>A0ABN1J8I3_9FLAO</name>
<keyword evidence="2" id="KW-1185">Reference proteome</keyword>
<organism evidence="1 2">
    <name type="scientific">Aquimarina litoralis</name>
    <dbReference type="NCBI Taxonomy" id="584605"/>
    <lineage>
        <taxon>Bacteria</taxon>
        <taxon>Pseudomonadati</taxon>
        <taxon>Bacteroidota</taxon>
        <taxon>Flavobacteriia</taxon>
        <taxon>Flavobacteriales</taxon>
        <taxon>Flavobacteriaceae</taxon>
        <taxon>Aquimarina</taxon>
    </lineage>
</organism>
<comment type="caution">
    <text evidence="1">The sequence shown here is derived from an EMBL/GenBank/DDBJ whole genome shotgun (WGS) entry which is preliminary data.</text>
</comment>
<dbReference type="Gene3D" id="3.40.50.1110">
    <property type="entry name" value="SGNH hydrolase"/>
    <property type="match status" value="1"/>
</dbReference>
<protein>
    <recommendedName>
        <fullName evidence="3">SGNH/GDSL hydrolase family protein</fullName>
    </recommendedName>
</protein>
<reference evidence="1 2" key="1">
    <citation type="journal article" date="2019" name="Int. J. Syst. Evol. Microbiol.">
        <title>The Global Catalogue of Microorganisms (GCM) 10K type strain sequencing project: providing services to taxonomists for standard genome sequencing and annotation.</title>
        <authorList>
            <consortium name="The Broad Institute Genomics Platform"/>
            <consortium name="The Broad Institute Genome Sequencing Center for Infectious Disease"/>
            <person name="Wu L."/>
            <person name="Ma J."/>
        </authorList>
    </citation>
    <scope>NUCLEOTIDE SEQUENCE [LARGE SCALE GENOMIC DNA]</scope>
    <source>
        <strain evidence="1 2">JCM 15974</strain>
    </source>
</reference>
<evidence type="ECO:0000313" key="1">
    <source>
        <dbReference type="EMBL" id="GAA0731989.1"/>
    </source>
</evidence>
<dbReference type="Proteomes" id="UP001501758">
    <property type="component" value="Unassembled WGS sequence"/>
</dbReference>
<dbReference type="InterPro" id="IPR036514">
    <property type="entry name" value="SGNH_hydro_sf"/>
</dbReference>
<evidence type="ECO:0008006" key="3">
    <source>
        <dbReference type="Google" id="ProtNLM"/>
    </source>
</evidence>
<dbReference type="SUPFAM" id="SSF52266">
    <property type="entry name" value="SGNH hydrolase"/>
    <property type="match status" value="1"/>
</dbReference>
<gene>
    <name evidence="1" type="ORF">GCM10009430_44750</name>
</gene>